<dbReference type="EMBL" id="BAAANT010000005">
    <property type="protein sequence ID" value="GAA2135640.1"/>
    <property type="molecule type" value="Genomic_DNA"/>
</dbReference>
<name>A0ABP5KSZ7_9ACTN</name>
<dbReference type="Gene3D" id="1.25.40.10">
    <property type="entry name" value="Tetratricopeptide repeat domain"/>
    <property type="match status" value="1"/>
</dbReference>
<evidence type="ECO:0000313" key="1">
    <source>
        <dbReference type="EMBL" id="GAA2135640.1"/>
    </source>
</evidence>
<evidence type="ECO:0000313" key="2">
    <source>
        <dbReference type="Proteomes" id="UP001422759"/>
    </source>
</evidence>
<dbReference type="SUPFAM" id="SSF48452">
    <property type="entry name" value="TPR-like"/>
    <property type="match status" value="2"/>
</dbReference>
<dbReference type="RefSeq" id="WP_344461929.1">
    <property type="nucleotide sequence ID" value="NZ_BAAANT010000005.1"/>
</dbReference>
<proteinExistence type="predicted"/>
<dbReference type="Proteomes" id="UP001422759">
    <property type="component" value="Unassembled WGS sequence"/>
</dbReference>
<reference evidence="2" key="1">
    <citation type="journal article" date="2019" name="Int. J. Syst. Evol. Microbiol.">
        <title>The Global Catalogue of Microorganisms (GCM) 10K type strain sequencing project: providing services to taxonomists for standard genome sequencing and annotation.</title>
        <authorList>
            <consortium name="The Broad Institute Genomics Platform"/>
            <consortium name="The Broad Institute Genome Sequencing Center for Infectious Disease"/>
            <person name="Wu L."/>
            <person name="Ma J."/>
        </authorList>
    </citation>
    <scope>NUCLEOTIDE SEQUENCE [LARGE SCALE GENOMIC DNA]</scope>
    <source>
        <strain evidence="2">JCM 14560</strain>
    </source>
</reference>
<gene>
    <name evidence="1" type="ORF">GCM10009760_14440</name>
</gene>
<accession>A0ABP5KSZ7</accession>
<evidence type="ECO:0008006" key="3">
    <source>
        <dbReference type="Google" id="ProtNLM"/>
    </source>
</evidence>
<sequence>MSHSEQELRTRYQKTWSLPGGPVLFAALEEVIRHADALELTEFAFEVRMRATDVYALGGAPSKSYVTFAWCLAAYDREPARFGGHDHHQLLWQFKWMVGGLSDFPEVPLARTLALLEDMEQRFKRGGHSMHAVLQHRGDVAHALGDPARAQHWYEEMNRTRRDDLSDCSGCVPGSQVRVLTELGRYEEAIRIGEPARTSGGCERQPHAINSDLLLAYLHTGRGSDAAEAHRIAYRAIRGEAKHLAELAQNVMFCVHSGNPERGLDLVERHLPLLEQVPTPLDELEFTSAAAAVLTQFEARGEGGRGLRFPTVAGRRLPDRTVAELAEELRTRSRLLADRFDARNGNDHHGRLLAERLAAGPLGAPVPLSVFERRLPSGEQDAVRQLVEQVARQTAAGESAAAARSQALVAAALQDAGRKREALEAAEQAVRALARAGLTADTAACHYLLAQLYLEDNQQEPARAALLELLELLELPELSGLLEPGTAGVPGVPSRPDLHREIARTYGYHPDAAEQHLLAARGYGAAGRARAQLESYRHAVEALTAFEGPAALDTLAEADAAVAALTGAGASSGSDADDPGLLTAVAEFRVAAAGLLRGQGLVAEARDRLLAARPAMERHGDPGDLGELLTLLSEAHLALADPPAAEEAARAALALLDDPEDEAWEEAIALVHALRAQQRDQEATEAMDLYSLDEDDLTD</sequence>
<keyword evidence="2" id="KW-1185">Reference proteome</keyword>
<protein>
    <recommendedName>
        <fullName evidence="3">Tetratricopeptide repeat protein</fullName>
    </recommendedName>
</protein>
<comment type="caution">
    <text evidence="1">The sequence shown here is derived from an EMBL/GenBank/DDBJ whole genome shotgun (WGS) entry which is preliminary data.</text>
</comment>
<organism evidence="1 2">
    <name type="scientific">Kitasatospora kazusensis</name>
    <dbReference type="NCBI Taxonomy" id="407974"/>
    <lineage>
        <taxon>Bacteria</taxon>
        <taxon>Bacillati</taxon>
        <taxon>Actinomycetota</taxon>
        <taxon>Actinomycetes</taxon>
        <taxon>Kitasatosporales</taxon>
        <taxon>Streptomycetaceae</taxon>
        <taxon>Kitasatospora</taxon>
    </lineage>
</organism>
<dbReference type="InterPro" id="IPR011990">
    <property type="entry name" value="TPR-like_helical_dom_sf"/>
</dbReference>